<proteinExistence type="predicted"/>
<accession>A0ACD1GFW2</accession>
<protein>
    <submittedName>
        <fullName evidence="1">Cyclin-domain-containing protein</fullName>
    </submittedName>
</protein>
<organism evidence="1 2">
    <name type="scientific">Aspergillus brunneoviolaceus CBS 621.78</name>
    <dbReference type="NCBI Taxonomy" id="1450534"/>
    <lineage>
        <taxon>Eukaryota</taxon>
        <taxon>Fungi</taxon>
        <taxon>Dikarya</taxon>
        <taxon>Ascomycota</taxon>
        <taxon>Pezizomycotina</taxon>
        <taxon>Eurotiomycetes</taxon>
        <taxon>Eurotiomycetidae</taxon>
        <taxon>Eurotiales</taxon>
        <taxon>Aspergillaceae</taxon>
        <taxon>Aspergillus</taxon>
        <taxon>Aspergillus subgen. Circumdati</taxon>
    </lineage>
</organism>
<reference evidence="1" key="1">
    <citation type="submission" date="2018-02" db="EMBL/GenBank/DDBJ databases">
        <title>The genomes of Aspergillus section Nigri reveals drivers in fungal speciation.</title>
        <authorList>
            <consortium name="DOE Joint Genome Institute"/>
            <person name="Vesth T.C."/>
            <person name="Nybo J."/>
            <person name="Theobald S."/>
            <person name="Brandl J."/>
            <person name="Frisvad J.C."/>
            <person name="Nielsen K.F."/>
            <person name="Lyhne E.K."/>
            <person name="Kogle M.E."/>
            <person name="Kuo A."/>
            <person name="Riley R."/>
            <person name="Clum A."/>
            <person name="Nolan M."/>
            <person name="Lipzen A."/>
            <person name="Salamov A."/>
            <person name="Henrissat B."/>
            <person name="Wiebenga A."/>
            <person name="De vries R.P."/>
            <person name="Grigoriev I.V."/>
            <person name="Mortensen U.H."/>
            <person name="Andersen M.R."/>
            <person name="Baker S.E."/>
        </authorList>
    </citation>
    <scope>NUCLEOTIDE SEQUENCE</scope>
    <source>
        <strain evidence="1">CBS 621.78</strain>
    </source>
</reference>
<name>A0ACD1GFW2_9EURO</name>
<dbReference type="Proteomes" id="UP000249057">
    <property type="component" value="Unassembled WGS sequence"/>
</dbReference>
<dbReference type="EMBL" id="KZ825326">
    <property type="protein sequence ID" value="RAH48143.1"/>
    <property type="molecule type" value="Genomic_DNA"/>
</dbReference>
<evidence type="ECO:0000313" key="2">
    <source>
        <dbReference type="Proteomes" id="UP000249057"/>
    </source>
</evidence>
<sequence>MGSVIVNHPRSDHLDTSSYNMLGGAIPTSESGYRSSSQTQASFQQPSSCLETGGGSRSASSNTTPTSSTAPPSTSASARLPSHQTTQDVPPYIYHPSDSNSYPSSRASSTISGITSAHPNSASMTTTTSDSHPSRFDNHTHAAPHTYAPHVSASHAHATAASTQHNRSHSSPASPQLRPTHQSLRSLGGSEASSPSRIKVRDLSHIQSFASEEMLAQRDRMTGQWGPQERQYEISSMPVTDIIEMVAGLLTKITTTNDMHHEHIHRHIPPPDGTSNLTPQAASVLAFHGKNVPSISILSYLTRIHKYCPTTYEVFLSLLVYFDRMTELVNRSQLERLRRRQARSASMLRTDGNQPQSLRSSNVQATGASPLATPPSSASFAAQEDPSTPSSMSPSLDAEDEEEALSHFFIVDSFNIHRLVIAGVTCASKFFSDVFYTNSRYAKVGGLPLVELNHLELQFLLLNDFRLSIPVEELEAYGTMLVEFYAREIVSQQQQQQQQQSQSGIPRSIHAPPAVDSQSDGMYMRTREKHRPDQPEVRQTPTPP</sequence>
<gene>
    <name evidence="1" type="ORF">BO95DRAFT_461546</name>
</gene>
<keyword evidence="2" id="KW-1185">Reference proteome</keyword>
<evidence type="ECO:0000313" key="1">
    <source>
        <dbReference type="EMBL" id="RAH48143.1"/>
    </source>
</evidence>